<dbReference type="GO" id="GO:0003746">
    <property type="term" value="F:translation elongation factor activity"/>
    <property type="evidence" value="ECO:0007669"/>
    <property type="project" value="UniProtKB-UniRule"/>
</dbReference>
<reference evidence="9" key="1">
    <citation type="journal article" date="2020" name="mSystems">
        <title>Genome- and Community-Level Interaction Insights into Carbon Utilization and Element Cycling Functions of Hydrothermarchaeota in Hydrothermal Sediment.</title>
        <authorList>
            <person name="Zhou Z."/>
            <person name="Liu Y."/>
            <person name="Xu W."/>
            <person name="Pan J."/>
            <person name="Luo Z.H."/>
            <person name="Li M."/>
        </authorList>
    </citation>
    <scope>NUCLEOTIDE SEQUENCE [LARGE SCALE GENOMIC DNA]</scope>
    <source>
        <strain evidence="9">SpSt-783</strain>
    </source>
</reference>
<keyword evidence="6" id="KW-0963">Cytoplasm</keyword>
<evidence type="ECO:0000256" key="6">
    <source>
        <dbReference type="HAMAP-Rule" id="MF_00054"/>
    </source>
</evidence>
<comment type="caution">
    <text evidence="9">The sequence shown here is derived from an EMBL/GenBank/DDBJ whole genome shotgun (WGS) entry which is preliminary data.</text>
</comment>
<dbReference type="FunFam" id="3.30.70.240:FF:000001">
    <property type="entry name" value="Elongation factor G"/>
    <property type="match status" value="1"/>
</dbReference>
<dbReference type="Pfam" id="PF14492">
    <property type="entry name" value="EFG_III"/>
    <property type="match status" value="1"/>
</dbReference>
<dbReference type="AlphaFoldDB" id="A0A7C6AEX5"/>
<dbReference type="FunFam" id="3.30.230.10:FF:000003">
    <property type="entry name" value="Elongation factor G"/>
    <property type="match status" value="1"/>
</dbReference>
<dbReference type="Pfam" id="PF00679">
    <property type="entry name" value="EFG_C"/>
    <property type="match status" value="1"/>
</dbReference>
<dbReference type="SMART" id="SM00838">
    <property type="entry name" value="EFG_C"/>
    <property type="match status" value="1"/>
</dbReference>
<evidence type="ECO:0000256" key="1">
    <source>
        <dbReference type="ARBA" id="ARBA00005870"/>
    </source>
</evidence>
<dbReference type="InterPro" id="IPR047872">
    <property type="entry name" value="EFG_IV"/>
</dbReference>
<dbReference type="PROSITE" id="PS00301">
    <property type="entry name" value="G_TR_1"/>
    <property type="match status" value="1"/>
</dbReference>
<comment type="similarity">
    <text evidence="1 6">Belongs to the TRAFAC class translation factor GTPase superfamily. Classic translation factor GTPase family. EF-G/EF-2 subfamily.</text>
</comment>
<dbReference type="InterPro" id="IPR027417">
    <property type="entry name" value="P-loop_NTPase"/>
</dbReference>
<evidence type="ECO:0000256" key="3">
    <source>
        <dbReference type="ARBA" id="ARBA00022768"/>
    </source>
</evidence>
<name>A0A7C6AEX5_UNCW3</name>
<evidence type="ECO:0000313" key="9">
    <source>
        <dbReference type="EMBL" id="HHS62138.1"/>
    </source>
</evidence>
<dbReference type="PRINTS" id="PR00315">
    <property type="entry name" value="ELONGATNFCT"/>
</dbReference>
<feature type="binding site" evidence="6">
    <location>
        <begin position="14"/>
        <end position="21"/>
    </location>
    <ligand>
        <name>GTP</name>
        <dbReference type="ChEBI" id="CHEBI:37565"/>
    </ligand>
</feature>
<dbReference type="Gene3D" id="3.30.70.240">
    <property type="match status" value="1"/>
</dbReference>
<dbReference type="FunFam" id="3.30.70.870:FF:000001">
    <property type="entry name" value="Elongation factor G"/>
    <property type="match status" value="1"/>
</dbReference>
<evidence type="ECO:0000256" key="7">
    <source>
        <dbReference type="NCBIfam" id="TIGR00484"/>
    </source>
</evidence>
<dbReference type="InterPro" id="IPR009022">
    <property type="entry name" value="EFG_III"/>
</dbReference>
<dbReference type="CDD" id="cd03713">
    <property type="entry name" value="EFG_mtEFG_C"/>
    <property type="match status" value="1"/>
</dbReference>
<keyword evidence="3 6" id="KW-0251">Elongation factor</keyword>
<dbReference type="EMBL" id="DTHJ01000016">
    <property type="protein sequence ID" value="HHS62138.1"/>
    <property type="molecule type" value="Genomic_DNA"/>
</dbReference>
<dbReference type="PANTHER" id="PTHR43261:SF1">
    <property type="entry name" value="RIBOSOME-RELEASING FACTOR 2, MITOCHONDRIAL"/>
    <property type="match status" value="1"/>
</dbReference>
<dbReference type="InterPro" id="IPR000640">
    <property type="entry name" value="EFG_V-like"/>
</dbReference>
<dbReference type="Pfam" id="PF00009">
    <property type="entry name" value="GTP_EFTU"/>
    <property type="match status" value="1"/>
</dbReference>
<dbReference type="GO" id="GO:0005525">
    <property type="term" value="F:GTP binding"/>
    <property type="evidence" value="ECO:0007669"/>
    <property type="project" value="UniProtKB-UniRule"/>
</dbReference>
<dbReference type="PROSITE" id="PS51722">
    <property type="entry name" value="G_TR_2"/>
    <property type="match status" value="1"/>
</dbReference>
<keyword evidence="5 6" id="KW-0342">GTP-binding</keyword>
<dbReference type="Gene3D" id="3.30.70.870">
    <property type="entry name" value="Elongation Factor G (Translational Gtpase), domain 3"/>
    <property type="match status" value="1"/>
</dbReference>
<dbReference type="InterPro" id="IPR035647">
    <property type="entry name" value="EFG_III/V"/>
</dbReference>
<dbReference type="InterPro" id="IPR014721">
    <property type="entry name" value="Ribsml_uS5_D2-typ_fold_subgr"/>
</dbReference>
<comment type="function">
    <text evidence="6">Catalyzes the GTP-dependent ribosomal translocation step during translation elongation. During this step, the ribosome changes from the pre-translocational (PRE) to the post-translocational (POST) state as the newly formed A-site-bound peptidyl-tRNA and P-site-bound deacylated tRNA move to the P and E sites, respectively. Catalyzes the coordinated movement of the two tRNA molecules, the mRNA and conformational changes in the ribosome.</text>
</comment>
<dbReference type="Gene3D" id="2.40.30.10">
    <property type="entry name" value="Translation factors"/>
    <property type="match status" value="1"/>
</dbReference>
<dbReference type="CDD" id="cd16262">
    <property type="entry name" value="EFG_III"/>
    <property type="match status" value="1"/>
</dbReference>
<dbReference type="InterPro" id="IPR004161">
    <property type="entry name" value="EFTu-like_2"/>
</dbReference>
<evidence type="ECO:0000256" key="5">
    <source>
        <dbReference type="ARBA" id="ARBA00023134"/>
    </source>
</evidence>
<dbReference type="InterPro" id="IPR005517">
    <property type="entry name" value="Transl_elong_EFG/EF2_IV"/>
</dbReference>
<dbReference type="CDD" id="cd01434">
    <property type="entry name" value="EFG_mtEFG1_IV"/>
    <property type="match status" value="1"/>
</dbReference>
<sequence length="675" mass="76422">MPDLTLIRNIGLAAHIDAGKTTTTERILFYTGKIRKIGEVDEGSATMDWMPQERERGITITAAATTVYWKNHRINIIDTPGHVDFTIEVERSMKVLDGLIAIFCAVGGVQPQSETVWRQADRYRVPRIAFVNKMDRLGADFYRVLKQMKDKLSLKPVVLQIPIGAEDKFDGVIDIIEQKAIYWDDEEGMHYHTEPVPKEYQEEVKRLRTELLEILAEYDEDIFEGYFSEIPISTEKIKEVLRKGVLNLHFFPVLCGSALHNRGIQPLIDAVLDYLPSPVDLPPVKGENPETKKWETREPSIDAPFSALLFKTQTDPHLGLIYYIRVYSGMINAGDKVRVFPPDRVDRIGRLYLMHANKKDEVGQLSVGEIGVITGIRESRTGYTLCSPKEPITFEPMQFPEPVIFVSLEPKTKMDDEKLDNALKYLQVEDPTFRVKTDEETGQRIISGMGELHLDIITDRLRREYGVDCYVSKPQVSYRETITQPATAEGRFIKQTGGRGQYGVVKLRLGPSNREGIVINNKIKEGVIPKQFIPAIEKGIKEQCESGIFMGYPIVNIEVDIIDGSYHPVDSSELSFQIAAQLAMREAFMNGKPILLEPFMSLEIVVPEDYLGDVLNDLNARKAQILNIETNKKEKIVTATLALAKSFGYATDLRSLTQGRGIYTMQFSHYAPKED</sequence>
<dbReference type="InterPro" id="IPR005225">
    <property type="entry name" value="Small_GTP-bd"/>
</dbReference>
<dbReference type="SUPFAM" id="SSF54980">
    <property type="entry name" value="EF-G C-terminal domain-like"/>
    <property type="match status" value="2"/>
</dbReference>
<keyword evidence="2 6" id="KW-0547">Nucleotide-binding</keyword>
<dbReference type="Gene3D" id="3.40.50.300">
    <property type="entry name" value="P-loop containing nucleotide triphosphate hydrolases"/>
    <property type="match status" value="1"/>
</dbReference>
<dbReference type="SMART" id="SM00889">
    <property type="entry name" value="EFG_IV"/>
    <property type="match status" value="1"/>
</dbReference>
<dbReference type="InterPro" id="IPR004540">
    <property type="entry name" value="Transl_elong_EFG/EF2"/>
</dbReference>
<keyword evidence="4 6" id="KW-0648">Protein biosynthesis</keyword>
<dbReference type="InterPro" id="IPR020568">
    <property type="entry name" value="Ribosomal_Su5_D2-typ_SF"/>
</dbReference>
<dbReference type="SUPFAM" id="SSF54211">
    <property type="entry name" value="Ribosomal protein S5 domain 2-like"/>
    <property type="match status" value="1"/>
</dbReference>
<dbReference type="InterPro" id="IPR041095">
    <property type="entry name" value="EFG_II"/>
</dbReference>
<feature type="domain" description="Tr-type G" evidence="8">
    <location>
        <begin position="5"/>
        <end position="279"/>
    </location>
</feature>
<accession>A0A7C6AEX5</accession>
<dbReference type="PANTHER" id="PTHR43261">
    <property type="entry name" value="TRANSLATION ELONGATION FACTOR G-RELATED"/>
    <property type="match status" value="1"/>
</dbReference>
<dbReference type="GO" id="GO:0005737">
    <property type="term" value="C:cytoplasm"/>
    <property type="evidence" value="ECO:0007669"/>
    <property type="project" value="UniProtKB-SubCell"/>
</dbReference>
<proteinExistence type="inferred from homology"/>
<dbReference type="SUPFAM" id="SSF52540">
    <property type="entry name" value="P-loop containing nucleoside triphosphate hydrolases"/>
    <property type="match status" value="1"/>
</dbReference>
<feature type="binding site" evidence="6">
    <location>
        <begin position="78"/>
        <end position="82"/>
    </location>
    <ligand>
        <name>GTP</name>
        <dbReference type="ChEBI" id="CHEBI:37565"/>
    </ligand>
</feature>
<dbReference type="InterPro" id="IPR035649">
    <property type="entry name" value="EFG_V"/>
</dbReference>
<feature type="binding site" evidence="6">
    <location>
        <begin position="132"/>
        <end position="135"/>
    </location>
    <ligand>
        <name>GTP</name>
        <dbReference type="ChEBI" id="CHEBI:37565"/>
    </ligand>
</feature>
<dbReference type="Pfam" id="PF03144">
    <property type="entry name" value="GTP_EFTU_D2"/>
    <property type="match status" value="1"/>
</dbReference>
<dbReference type="InterPro" id="IPR000795">
    <property type="entry name" value="T_Tr_GTP-bd_dom"/>
</dbReference>
<dbReference type="SUPFAM" id="SSF50447">
    <property type="entry name" value="Translation proteins"/>
    <property type="match status" value="1"/>
</dbReference>
<protein>
    <recommendedName>
        <fullName evidence="6 7">Elongation factor G</fullName>
        <shortName evidence="6">EF-G</shortName>
    </recommendedName>
</protein>
<dbReference type="NCBIfam" id="TIGR00484">
    <property type="entry name" value="EF-G"/>
    <property type="match status" value="1"/>
</dbReference>
<dbReference type="InterPro" id="IPR009000">
    <property type="entry name" value="Transl_B-barrel_sf"/>
</dbReference>
<dbReference type="GO" id="GO:0003924">
    <property type="term" value="F:GTPase activity"/>
    <property type="evidence" value="ECO:0007669"/>
    <property type="project" value="InterPro"/>
</dbReference>
<evidence type="ECO:0000256" key="2">
    <source>
        <dbReference type="ARBA" id="ARBA00022741"/>
    </source>
</evidence>
<dbReference type="Pfam" id="PF03764">
    <property type="entry name" value="EFG_IV"/>
    <property type="match status" value="1"/>
</dbReference>
<dbReference type="NCBIfam" id="NF009381">
    <property type="entry name" value="PRK12740.1-5"/>
    <property type="match status" value="1"/>
</dbReference>
<dbReference type="InterPro" id="IPR031157">
    <property type="entry name" value="G_TR_CS"/>
</dbReference>
<dbReference type="Gene3D" id="3.30.230.10">
    <property type="match status" value="1"/>
</dbReference>
<evidence type="ECO:0000256" key="4">
    <source>
        <dbReference type="ARBA" id="ARBA00022917"/>
    </source>
</evidence>
<dbReference type="CDD" id="cd01886">
    <property type="entry name" value="EF-G"/>
    <property type="match status" value="1"/>
</dbReference>
<dbReference type="HAMAP" id="MF_00054_B">
    <property type="entry name" value="EF_G_EF_2_B"/>
    <property type="match status" value="1"/>
</dbReference>
<gene>
    <name evidence="6 9" type="primary">fusA</name>
    <name evidence="9" type="ORF">ENV70_00780</name>
</gene>
<dbReference type="NCBIfam" id="TIGR00231">
    <property type="entry name" value="small_GTP"/>
    <property type="match status" value="1"/>
</dbReference>
<evidence type="ECO:0000259" key="8">
    <source>
        <dbReference type="PROSITE" id="PS51722"/>
    </source>
</evidence>
<comment type="subcellular location">
    <subcellularLocation>
        <location evidence="6">Cytoplasm</location>
    </subcellularLocation>
</comment>
<dbReference type="FunFam" id="3.40.50.300:FF:000029">
    <property type="entry name" value="Elongation factor G"/>
    <property type="match status" value="1"/>
</dbReference>
<organism evidence="9">
    <name type="scientific">candidate division WOR-3 bacterium</name>
    <dbReference type="NCBI Taxonomy" id="2052148"/>
    <lineage>
        <taxon>Bacteria</taxon>
        <taxon>Bacteria division WOR-3</taxon>
    </lineage>
</organism>
<dbReference type="GO" id="GO:0032790">
    <property type="term" value="P:ribosome disassembly"/>
    <property type="evidence" value="ECO:0007669"/>
    <property type="project" value="TreeGrafter"/>
</dbReference>